<dbReference type="Proteomes" id="UP000240883">
    <property type="component" value="Unassembled WGS sequence"/>
</dbReference>
<name>A0A2T2N165_CORCC</name>
<organism evidence="2 3">
    <name type="scientific">Corynespora cassiicola Philippines</name>
    <dbReference type="NCBI Taxonomy" id="1448308"/>
    <lineage>
        <taxon>Eukaryota</taxon>
        <taxon>Fungi</taxon>
        <taxon>Dikarya</taxon>
        <taxon>Ascomycota</taxon>
        <taxon>Pezizomycotina</taxon>
        <taxon>Dothideomycetes</taxon>
        <taxon>Pleosporomycetidae</taxon>
        <taxon>Pleosporales</taxon>
        <taxon>Corynesporascaceae</taxon>
        <taxon>Corynespora</taxon>
    </lineage>
</organism>
<keyword evidence="3" id="KW-1185">Reference proteome</keyword>
<sequence length="359" mass="41188">SSFAKPPLTPPPTDEKQFVQAPRVLALFREKRLGRHIKRGWWIEFQLVEGEYDEIERRLRKDEDLWGYVKAKIRYDYNAETKLLVIRMPTGIHELFIDGVEDAIRSQLKAIREGLGPEAHFAQKVRPARSTEVEFPVENDPSGKKSKYEPDASFWHDDAKYPGVIIEVAFSQKRERLYRLAENYLLDSDASVQVVVGLDIEYGKKGSRKAALSIWRAHEFPTDDGHELRVVREVANEVFRDDQGNPTSHAGLRLRLQDFAYQELAQQEIGDYDQELTVSSEQLCEYLTVAEAKMQAVESLGQHAIGPGVKKRKRSETPPEQIAPGDEARYRELEERAVKRLAENDSDYEDRSSIKSSSE</sequence>
<gene>
    <name evidence="2" type="ORF">BS50DRAFT_580315</name>
</gene>
<proteinExistence type="predicted"/>
<evidence type="ECO:0000256" key="1">
    <source>
        <dbReference type="SAM" id="MobiDB-lite"/>
    </source>
</evidence>
<dbReference type="AlphaFoldDB" id="A0A2T2N165"/>
<feature type="region of interest" description="Disordered" evidence="1">
    <location>
        <begin position="307"/>
        <end position="331"/>
    </location>
</feature>
<evidence type="ECO:0000313" key="2">
    <source>
        <dbReference type="EMBL" id="PSN58996.1"/>
    </source>
</evidence>
<evidence type="ECO:0000313" key="3">
    <source>
        <dbReference type="Proteomes" id="UP000240883"/>
    </source>
</evidence>
<dbReference type="OrthoDB" id="3485856at2759"/>
<accession>A0A2T2N165</accession>
<dbReference type="EMBL" id="KZ678173">
    <property type="protein sequence ID" value="PSN58996.1"/>
    <property type="molecule type" value="Genomic_DNA"/>
</dbReference>
<feature type="non-terminal residue" evidence="2">
    <location>
        <position position="1"/>
    </location>
</feature>
<protein>
    <submittedName>
        <fullName evidence="2">Uncharacterized protein</fullName>
    </submittedName>
</protein>
<dbReference type="STRING" id="1448308.A0A2T2N165"/>
<reference evidence="2 3" key="1">
    <citation type="journal article" date="2018" name="Front. Microbiol.">
        <title>Genome-Wide Analysis of Corynespora cassiicola Leaf Fall Disease Putative Effectors.</title>
        <authorList>
            <person name="Lopez D."/>
            <person name="Ribeiro S."/>
            <person name="Label P."/>
            <person name="Fumanal B."/>
            <person name="Venisse J.S."/>
            <person name="Kohler A."/>
            <person name="de Oliveira R.R."/>
            <person name="Labutti K."/>
            <person name="Lipzen A."/>
            <person name="Lail K."/>
            <person name="Bauer D."/>
            <person name="Ohm R.A."/>
            <person name="Barry K.W."/>
            <person name="Spatafora J."/>
            <person name="Grigoriev I.V."/>
            <person name="Martin F.M."/>
            <person name="Pujade-Renaud V."/>
        </authorList>
    </citation>
    <scope>NUCLEOTIDE SEQUENCE [LARGE SCALE GENOMIC DNA]</scope>
    <source>
        <strain evidence="2 3">Philippines</strain>
    </source>
</reference>